<accession>A0A858RBC2</accession>
<keyword evidence="2" id="KW-0378">Hydrolase</keyword>
<dbReference type="AlphaFoldDB" id="A0A858RBC2"/>
<name>A0A858RBC2_9PROT</name>
<dbReference type="EMBL" id="CP051775">
    <property type="protein sequence ID" value="QJE74647.1"/>
    <property type="molecule type" value="Genomic_DNA"/>
</dbReference>
<dbReference type="REBASE" id="901401">
    <property type="entry name" value="RbaB3ORF17675P"/>
</dbReference>
<feature type="domain" description="HNH nuclease" evidence="1">
    <location>
        <begin position="195"/>
        <end position="247"/>
    </location>
</feature>
<evidence type="ECO:0000313" key="2">
    <source>
        <dbReference type="EMBL" id="QJE74647.1"/>
    </source>
</evidence>
<reference evidence="2" key="1">
    <citation type="submission" date="2020-04" db="EMBL/GenBank/DDBJ databases">
        <title>A desert anoxygenic phototrophic bacterium fixes CO2 using RubisCO under aerobic conditions.</title>
        <authorList>
            <person name="Tang K."/>
        </authorList>
    </citation>
    <scope>NUCLEOTIDE SEQUENCE [LARGE SCALE GENOMIC DNA]</scope>
    <source>
        <strain evidence="2">MIMtkB3</strain>
    </source>
</reference>
<keyword evidence="2" id="KW-0540">Nuclease</keyword>
<sequence>MKAVFTTKVDPTYDDLPEFQYHFPRTYLRQAQAAVGDWIIYYEPRRSTGDRSSRGGRQAYFATARVMGIRPDPTLPDHFYAFVEGYLPLVRPVPFREGSHYYERGLRRDDGETNKGAFGRAVRLLTEQEYADILQAGMAHILTPEPPTAPVGQTPFGFADEPATFERPIIERLVARPVRDAAFAAAVKEAYHDTCAITGLRLINGGGRAEVQAAHIRPVAEHGPDSPRNGLALSATVHWMFDRGLVSATDDCRLLVAERHVPEPARRLFLPDGKLQLPDRPDLRPHPQFLRWHRERVFKG</sequence>
<dbReference type="KEGG" id="acru:HHL28_17675"/>
<dbReference type="Proteomes" id="UP000501891">
    <property type="component" value="Chromosome"/>
</dbReference>
<evidence type="ECO:0000259" key="1">
    <source>
        <dbReference type="Pfam" id="PF13391"/>
    </source>
</evidence>
<dbReference type="GO" id="GO:0004519">
    <property type="term" value="F:endonuclease activity"/>
    <property type="evidence" value="ECO:0007669"/>
    <property type="project" value="UniProtKB-KW"/>
</dbReference>
<keyword evidence="3" id="KW-1185">Reference proteome</keyword>
<organism evidence="2 3">
    <name type="scientific">Aerophototrophica crusticola</name>
    <dbReference type="NCBI Taxonomy" id="1709002"/>
    <lineage>
        <taxon>Bacteria</taxon>
        <taxon>Pseudomonadati</taxon>
        <taxon>Pseudomonadota</taxon>
        <taxon>Alphaproteobacteria</taxon>
        <taxon>Rhodospirillales</taxon>
        <taxon>Rhodospirillaceae</taxon>
        <taxon>Aerophototrophica</taxon>
    </lineage>
</organism>
<evidence type="ECO:0000313" key="3">
    <source>
        <dbReference type="Proteomes" id="UP000501891"/>
    </source>
</evidence>
<proteinExistence type="predicted"/>
<dbReference type="InterPro" id="IPR003615">
    <property type="entry name" value="HNH_nuc"/>
</dbReference>
<dbReference type="Pfam" id="PF13391">
    <property type="entry name" value="HNH_2"/>
    <property type="match status" value="1"/>
</dbReference>
<gene>
    <name evidence="2" type="ORF">HHL28_17675</name>
</gene>
<keyword evidence="2" id="KW-0255">Endonuclease</keyword>
<protein>
    <submittedName>
        <fullName evidence="2">Restriction endonuclease</fullName>
    </submittedName>
</protein>